<feature type="region of interest" description="Disordered" evidence="1">
    <location>
        <begin position="121"/>
        <end position="262"/>
    </location>
</feature>
<evidence type="ECO:0000313" key="3">
    <source>
        <dbReference type="Proteomes" id="UP001185331"/>
    </source>
</evidence>
<comment type="caution">
    <text evidence="2">The sequence shown here is derived from an EMBL/GenBank/DDBJ whole genome shotgun (WGS) entry which is preliminary data.</text>
</comment>
<feature type="compositionally biased region" description="Basic and acidic residues" evidence="1">
    <location>
        <begin position="247"/>
        <end position="262"/>
    </location>
</feature>
<accession>A0AAE3XBW8</accession>
<proteinExistence type="predicted"/>
<evidence type="ECO:0000256" key="1">
    <source>
        <dbReference type="SAM" id="MobiDB-lite"/>
    </source>
</evidence>
<dbReference type="Proteomes" id="UP001185331">
    <property type="component" value="Unassembled WGS sequence"/>
</dbReference>
<feature type="compositionally biased region" description="Basic and acidic residues" evidence="1">
    <location>
        <begin position="213"/>
        <end position="227"/>
    </location>
</feature>
<reference evidence="2" key="1">
    <citation type="submission" date="2023-07" db="EMBL/GenBank/DDBJ databases">
        <title>Sorghum-associated microbial communities from plants grown in Nebraska, USA.</title>
        <authorList>
            <person name="Schachtman D."/>
        </authorList>
    </citation>
    <scope>NUCLEOTIDE SEQUENCE</scope>
    <source>
        <strain evidence="2">BE330</strain>
    </source>
</reference>
<dbReference type="EMBL" id="JAVDQK010000004">
    <property type="protein sequence ID" value="MDR6218456.1"/>
    <property type="molecule type" value="Genomic_DNA"/>
</dbReference>
<evidence type="ECO:0000313" key="2">
    <source>
        <dbReference type="EMBL" id="MDR6218456.1"/>
    </source>
</evidence>
<gene>
    <name evidence="2" type="ORF">J2Y00_002019</name>
</gene>
<protein>
    <submittedName>
        <fullName evidence="2">Uncharacterized protein</fullName>
    </submittedName>
</protein>
<name>A0AAE3XBW8_9DEIO</name>
<dbReference type="RefSeq" id="WP_309854957.1">
    <property type="nucleotide sequence ID" value="NZ_JAVDQJ010000005.1"/>
</dbReference>
<feature type="compositionally biased region" description="Polar residues" evidence="1">
    <location>
        <begin position="232"/>
        <end position="242"/>
    </location>
</feature>
<dbReference type="AlphaFoldDB" id="A0AAE3XBW8"/>
<feature type="compositionally biased region" description="Low complexity" evidence="1">
    <location>
        <begin position="140"/>
        <end position="153"/>
    </location>
</feature>
<organism evidence="2 3">
    <name type="scientific">Deinococcus soli</name>
    <name type="common">ex Cha et al. 2016</name>
    <dbReference type="NCBI Taxonomy" id="1309411"/>
    <lineage>
        <taxon>Bacteria</taxon>
        <taxon>Thermotogati</taxon>
        <taxon>Deinococcota</taxon>
        <taxon>Deinococci</taxon>
        <taxon>Deinococcales</taxon>
        <taxon>Deinococcaceae</taxon>
        <taxon>Deinococcus</taxon>
    </lineage>
</organism>
<sequence length="416" mass="45752">MTSPKPNHRSSTAPGGYFRIEDRLIDHGVPALLGPHAWAILTALLRHCDDQNRARVSLDRLMLITGMTAPTLRKHTSVLEAHAVIRSQLVGRCYTYELLPIDAYLPATRINADDVTRARRVRKGLTGQTSTSDPRAATDTPGGNSPSPSTSSSLDPEGTTCFPAQGETQLPPSPPEGKSRFPTQGEMAVPLDGNGGRRAFPFRGEVNFPPVNQEERPVSPLDAERGKLASTKVRNTSNSSLHHLTRATREGEESHPDNPTDHDLRTRVLTMEQHIREANLTDAWVTWIRINKLTTDGKASVLEAWLSWIAAGLSRELRDTVKTIAANGSSVSLPFTYLQKTMEKAQSDAVLRRSTPSMAGDASPDRRSYTQGMRLQSPTGEIVTVLSTDLNSVETDEGVMFRTELNQYTLLTDQER</sequence>
<feature type="region of interest" description="Disordered" evidence="1">
    <location>
        <begin position="347"/>
        <end position="374"/>
    </location>
</feature>